<dbReference type="InterPro" id="IPR052018">
    <property type="entry name" value="PHP_domain"/>
</dbReference>
<dbReference type="GO" id="GO:0004534">
    <property type="term" value="F:5'-3' RNA exonuclease activity"/>
    <property type="evidence" value="ECO:0007669"/>
    <property type="project" value="TreeGrafter"/>
</dbReference>
<dbReference type="SUPFAM" id="SSF89550">
    <property type="entry name" value="PHP domain-like"/>
    <property type="match status" value="1"/>
</dbReference>
<dbReference type="PANTHER" id="PTHR42924">
    <property type="entry name" value="EXONUCLEASE"/>
    <property type="match status" value="1"/>
</dbReference>
<evidence type="ECO:0000256" key="1">
    <source>
        <dbReference type="SAM" id="SignalP"/>
    </source>
</evidence>
<dbReference type="AlphaFoldDB" id="A0A5B8YMM9"/>
<feature type="signal peptide" evidence="1">
    <location>
        <begin position="1"/>
        <end position="24"/>
    </location>
</feature>
<dbReference type="PANTHER" id="PTHR42924:SF11">
    <property type="entry name" value="POLYMERASE_HISTIDINOL PHOSPHATASE N-TERMINAL DOMAIN-CONTAINING PROTEIN"/>
    <property type="match status" value="1"/>
</dbReference>
<keyword evidence="1" id="KW-0732">Signal</keyword>
<name>A0A5B8YMM9_9FLAO</name>
<organism evidence="2 3">
    <name type="scientific">Antarcticibacterium arcticum</name>
    <dbReference type="NCBI Taxonomy" id="2585771"/>
    <lineage>
        <taxon>Bacteria</taxon>
        <taxon>Pseudomonadati</taxon>
        <taxon>Bacteroidota</taxon>
        <taxon>Flavobacteriia</taxon>
        <taxon>Flavobacteriales</taxon>
        <taxon>Flavobacteriaceae</taxon>
        <taxon>Antarcticibacterium</taxon>
    </lineage>
</organism>
<dbReference type="KEGG" id="anp:FK178_09165"/>
<keyword evidence="3" id="KW-1185">Reference proteome</keyword>
<evidence type="ECO:0000313" key="3">
    <source>
        <dbReference type="Proteomes" id="UP000321954"/>
    </source>
</evidence>
<feature type="chain" id="PRO_5022899089" evidence="1">
    <location>
        <begin position="25"/>
        <end position="398"/>
    </location>
</feature>
<gene>
    <name evidence="2" type="ORF">FK178_09165</name>
</gene>
<accession>A0A5B8YMM9</accession>
<dbReference type="OrthoDB" id="9794455at2"/>
<reference evidence="2 3" key="1">
    <citation type="submission" date="2019-08" db="EMBL/GenBank/DDBJ databases">
        <title>Antarcticibacterium arcticum sp. nov., a bacterium isolated from marine sediment of the Canadian Beaufort Sea.</title>
        <authorList>
            <person name="Lee Y.M."/>
            <person name="Baek K."/>
            <person name="Lee D.-H."/>
            <person name="Shin S.C."/>
            <person name="Jin Y.K."/>
            <person name="Park Y."/>
        </authorList>
    </citation>
    <scope>NUCLEOTIDE SEQUENCE [LARGE SCALE GENOMIC DNA]</scope>
    <source>
        <strain evidence="2 3">PAMC 28998</strain>
    </source>
</reference>
<protein>
    <submittedName>
        <fullName evidence="2">Histidinol-phosphatase</fullName>
    </submittedName>
</protein>
<dbReference type="InterPro" id="IPR016195">
    <property type="entry name" value="Pol/histidinol_Pase-like"/>
</dbReference>
<dbReference type="Gene3D" id="3.20.20.140">
    <property type="entry name" value="Metal-dependent hydrolases"/>
    <property type="match status" value="1"/>
</dbReference>
<evidence type="ECO:0000313" key="2">
    <source>
        <dbReference type="EMBL" id="QED37883.1"/>
    </source>
</evidence>
<dbReference type="Proteomes" id="UP000321954">
    <property type="component" value="Chromosome"/>
</dbReference>
<proteinExistence type="predicted"/>
<sequence length="398" mass="45943">MTQFMKPLLLLLLVLILASTSSVAQEEKYYKGNLHTHSYWSDGDEFPEMIMQWYKNKGYDFVALSDHNTIAEGEKWKTIPRDTLYQNAFREYLNQYGEDWVQYRKDSTGTHVKLKGLSEFRPLFEEDEKFMIFRAEEVTSYLEDKAVHMGAINIQEYIEPQKGNTIVELIQNNLNAIREQSERTGEPILQHLNHPNFTYAITAEDIIQIDGERFFEVFNGHPYVNNYGDSIHDSTEKMWDQINIAYLNTGKPIMYGLATDDSHHYHKFGSKYSNAGRGWVMVKSDRLHPHSLIEAMEAGDFYSSTGVVLDNIRFENNILSVTIKAEEGVTYTTEFITAHKDNSRAKSVKTVEGSCASYTLPKDHLYVRAKITSSKLKENPYMEGDVEVAWTQPFLTEN</sequence>
<dbReference type="GO" id="GO:0035312">
    <property type="term" value="F:5'-3' DNA exonuclease activity"/>
    <property type="evidence" value="ECO:0007669"/>
    <property type="project" value="TreeGrafter"/>
</dbReference>
<dbReference type="EMBL" id="CP042476">
    <property type="protein sequence ID" value="QED37883.1"/>
    <property type="molecule type" value="Genomic_DNA"/>
</dbReference>